<dbReference type="InterPro" id="IPR002885">
    <property type="entry name" value="PPR_rpt"/>
</dbReference>
<comment type="similarity">
    <text evidence="1">Belongs to the PPR family. PCMP-H subfamily.</text>
</comment>
<dbReference type="EMBL" id="JAGYWB010000002">
    <property type="protein sequence ID" value="KAI0529634.1"/>
    <property type="molecule type" value="Genomic_DNA"/>
</dbReference>
<dbReference type="SMR" id="A0A8T3CAC5"/>
<feature type="domain" description="DYW" evidence="5">
    <location>
        <begin position="750"/>
        <end position="842"/>
    </location>
</feature>
<evidence type="ECO:0000256" key="1">
    <source>
        <dbReference type="ARBA" id="ARBA00006643"/>
    </source>
</evidence>
<dbReference type="InterPro" id="IPR011990">
    <property type="entry name" value="TPR-like_helical_dom_sf"/>
</dbReference>
<dbReference type="FunFam" id="1.25.40.10:FF:000682">
    <property type="entry name" value="Pentatricopeptide repeat-containing protein At3g16610"/>
    <property type="match status" value="1"/>
</dbReference>
<feature type="repeat" description="PPR" evidence="3">
    <location>
        <begin position="535"/>
        <end position="569"/>
    </location>
</feature>
<feature type="transmembrane region" description="Helical" evidence="4">
    <location>
        <begin position="14"/>
        <end position="35"/>
    </location>
</feature>
<keyword evidence="4" id="KW-0812">Transmembrane</keyword>
<dbReference type="GO" id="GO:0008270">
    <property type="term" value="F:zinc ion binding"/>
    <property type="evidence" value="ECO:0007669"/>
    <property type="project" value="InterPro"/>
</dbReference>
<feature type="repeat" description="PPR" evidence="3">
    <location>
        <begin position="230"/>
        <end position="264"/>
    </location>
</feature>
<gene>
    <name evidence="6" type="ORF">KFK09_002188</name>
</gene>
<dbReference type="PANTHER" id="PTHR24015:SF1832">
    <property type="entry name" value="OS03G0241800 PROTEIN"/>
    <property type="match status" value="1"/>
</dbReference>
<dbReference type="Gene3D" id="1.25.40.10">
    <property type="entry name" value="Tetratricopeptide repeat domain"/>
    <property type="match status" value="5"/>
</dbReference>
<evidence type="ECO:0000256" key="4">
    <source>
        <dbReference type="SAM" id="Phobius"/>
    </source>
</evidence>
<evidence type="ECO:0000313" key="7">
    <source>
        <dbReference type="Proteomes" id="UP000829196"/>
    </source>
</evidence>
<keyword evidence="2" id="KW-0677">Repeat</keyword>
<accession>A0A8T3CAC5</accession>
<dbReference type="Pfam" id="PF20431">
    <property type="entry name" value="E_motif"/>
    <property type="match status" value="1"/>
</dbReference>
<dbReference type="AlphaFoldDB" id="A0A8T3CAC5"/>
<keyword evidence="7" id="KW-1185">Reference proteome</keyword>
<protein>
    <recommendedName>
        <fullName evidence="5">DYW domain-containing protein</fullName>
    </recommendedName>
</protein>
<reference evidence="6" key="1">
    <citation type="journal article" date="2022" name="Front. Genet.">
        <title>Chromosome-Scale Assembly of the Dendrobium nobile Genome Provides Insights Into the Molecular Mechanism of the Biosynthesis of the Medicinal Active Ingredient of Dendrobium.</title>
        <authorList>
            <person name="Xu Q."/>
            <person name="Niu S.-C."/>
            <person name="Li K.-L."/>
            <person name="Zheng P.-J."/>
            <person name="Zhang X.-J."/>
            <person name="Jia Y."/>
            <person name="Liu Y."/>
            <person name="Niu Y.-X."/>
            <person name="Yu L.-H."/>
            <person name="Chen D.-F."/>
            <person name="Zhang G.-Q."/>
        </authorList>
    </citation>
    <scope>NUCLEOTIDE SEQUENCE</scope>
    <source>
        <tissue evidence="6">Leaf</tissue>
    </source>
</reference>
<keyword evidence="4" id="KW-1133">Transmembrane helix</keyword>
<evidence type="ECO:0000256" key="2">
    <source>
        <dbReference type="ARBA" id="ARBA00022737"/>
    </source>
</evidence>
<evidence type="ECO:0000256" key="3">
    <source>
        <dbReference type="PROSITE-ProRule" id="PRU00708"/>
    </source>
</evidence>
<organism evidence="6 7">
    <name type="scientific">Dendrobium nobile</name>
    <name type="common">Orchid</name>
    <dbReference type="NCBI Taxonomy" id="94219"/>
    <lineage>
        <taxon>Eukaryota</taxon>
        <taxon>Viridiplantae</taxon>
        <taxon>Streptophyta</taxon>
        <taxon>Embryophyta</taxon>
        <taxon>Tracheophyta</taxon>
        <taxon>Spermatophyta</taxon>
        <taxon>Magnoliopsida</taxon>
        <taxon>Liliopsida</taxon>
        <taxon>Asparagales</taxon>
        <taxon>Orchidaceae</taxon>
        <taxon>Epidendroideae</taxon>
        <taxon>Malaxideae</taxon>
        <taxon>Dendrobiinae</taxon>
        <taxon>Dendrobium</taxon>
    </lineage>
</organism>
<dbReference type="OrthoDB" id="185373at2759"/>
<dbReference type="PANTHER" id="PTHR24015">
    <property type="entry name" value="OS07G0578800 PROTEIN-RELATED"/>
    <property type="match status" value="1"/>
</dbReference>
<feature type="repeat" description="PPR" evidence="3">
    <location>
        <begin position="434"/>
        <end position="468"/>
    </location>
</feature>
<dbReference type="Pfam" id="PF14432">
    <property type="entry name" value="DYW_deaminase"/>
    <property type="match status" value="1"/>
</dbReference>
<feature type="repeat" description="PPR" evidence="3">
    <location>
        <begin position="504"/>
        <end position="534"/>
    </location>
</feature>
<dbReference type="GO" id="GO:0003729">
    <property type="term" value="F:mRNA binding"/>
    <property type="evidence" value="ECO:0007669"/>
    <property type="project" value="UniProtKB-ARBA"/>
</dbReference>
<dbReference type="FunFam" id="1.25.40.10:FF:000073">
    <property type="entry name" value="Pentatricopeptide repeat-containing protein chloroplastic"/>
    <property type="match status" value="1"/>
</dbReference>
<sequence>MVLMKSFLVHKRPYFFYLFNGLLGFRTKILHAFILTSPYSSPGFLQLKKTVKEVPLPNLGLSADIYFRIVENCTQLKLLEEGKKIHQHILWSKAHVHHPSLLEKLTLMYLSCNKIEVARLIFYEILKPSIFLCNAMIRAYAWKGPFNRAIDLYYHLIGFGIKPNKYTFPFVLKACSTLLALEEGTEIHTHAKKMGLDCDVYISTSLIDMYMKCGQVHEARLVFLQIEIRDVVAWNAMVAGCSLHGLYDDAVGILLEMQSRETSPKSSTMVGILPVIGQAKALLQGKSIHCFCLRRFFNEGDVLVNTAILDMYAKCESVAYARTIFNKISLKNEVTWSAMIGGYVQCEKMVEALVIFDQLMLNEASNMAATSLASVLRACASLSDIKRGTKIHCYLIKSGFLSDITVGNSLISMYAKVGSICDAVCFFNEMDLKDTVSYSAIISGLVQNGSAEEALALFKRMQLSCLKPDAATMVGVLPACSYMSALRHGRCSHGYAITFGLSSEVSICNALIDMYAKCGKIDLSRLVFDGMKERDTVTWNVMIASYGIHGMGAEALSLFDSMQDEGFTPDDITFICLFSACSHSGLVIEGRSWYESMTQVYKIVPRMEHYICIVDLFARGGLLAEAHDFITRMPFEPDVRVWSALLSACRTHKNTELGNEVSGIIQRLGPEGTGNFVLMSNIYSAAGRYHEAARVRILQQEKGFRKSPGCSWVEIQGKIHAFIGGDSSHPQSSMINEKLADLFVKIKELGYKADTSFVIHDLVEEEKENALVYHSEKLAIAFALVSLKGNQPIFITKNLRVCGDCHTAIKLITLVTKRAITVRDVSRFHHFEEGLCNCGDFW</sequence>
<feature type="repeat" description="PPR" evidence="3">
    <location>
        <begin position="129"/>
        <end position="163"/>
    </location>
</feature>
<name>A0A8T3CAC5_DENNO</name>
<dbReference type="Proteomes" id="UP000829196">
    <property type="component" value="Unassembled WGS sequence"/>
</dbReference>
<dbReference type="Pfam" id="PF13041">
    <property type="entry name" value="PPR_2"/>
    <property type="match status" value="3"/>
</dbReference>
<comment type="caution">
    <text evidence="6">The sequence shown here is derived from an EMBL/GenBank/DDBJ whole genome shotgun (WGS) entry which is preliminary data.</text>
</comment>
<dbReference type="InterPro" id="IPR032867">
    <property type="entry name" value="DYW_dom"/>
</dbReference>
<evidence type="ECO:0000313" key="6">
    <source>
        <dbReference type="EMBL" id="KAI0529634.1"/>
    </source>
</evidence>
<dbReference type="NCBIfam" id="TIGR00756">
    <property type="entry name" value="PPR"/>
    <property type="match status" value="4"/>
</dbReference>
<dbReference type="InterPro" id="IPR046960">
    <property type="entry name" value="PPR_At4g14850-like_plant"/>
</dbReference>
<evidence type="ECO:0000259" key="5">
    <source>
        <dbReference type="Pfam" id="PF14432"/>
    </source>
</evidence>
<keyword evidence="4" id="KW-0472">Membrane</keyword>
<proteinExistence type="inferred from homology"/>
<dbReference type="Pfam" id="PF01535">
    <property type="entry name" value="PPR"/>
    <property type="match status" value="4"/>
</dbReference>
<dbReference type="InterPro" id="IPR046848">
    <property type="entry name" value="E_motif"/>
</dbReference>
<dbReference type="PROSITE" id="PS51375">
    <property type="entry name" value="PPR"/>
    <property type="match status" value="5"/>
</dbReference>
<dbReference type="FunFam" id="1.25.40.10:FF:000690">
    <property type="entry name" value="Pentatricopeptide repeat-containing protein"/>
    <property type="match status" value="1"/>
</dbReference>
<dbReference type="GO" id="GO:0009451">
    <property type="term" value="P:RNA modification"/>
    <property type="evidence" value="ECO:0007669"/>
    <property type="project" value="InterPro"/>
</dbReference>